<protein>
    <recommendedName>
        <fullName evidence="2">Sulfotransferase domain-containing protein</fullName>
    </recommendedName>
</protein>
<dbReference type="AlphaFoldDB" id="X1MWV1"/>
<dbReference type="EMBL" id="BARV01006295">
    <property type="protein sequence ID" value="GAI10854.1"/>
    <property type="molecule type" value="Genomic_DNA"/>
</dbReference>
<evidence type="ECO:0000313" key="1">
    <source>
        <dbReference type="EMBL" id="GAI10854.1"/>
    </source>
</evidence>
<organism evidence="1">
    <name type="scientific">marine sediment metagenome</name>
    <dbReference type="NCBI Taxonomy" id="412755"/>
    <lineage>
        <taxon>unclassified sequences</taxon>
        <taxon>metagenomes</taxon>
        <taxon>ecological metagenomes</taxon>
    </lineage>
</organism>
<name>X1MWV1_9ZZZZ</name>
<sequence length="96" mass="11090">MKREIILVTGPGKSGTHFVSRLLDSQPSLVVYPHDFHFLGAVKQSKNLSEVKDFLFKNVLADEAGYRIIPQGENEVIRFDWINYEFKGKFNKKLFT</sequence>
<gene>
    <name evidence="1" type="ORF">S06H3_12889</name>
</gene>
<reference evidence="1" key="1">
    <citation type="journal article" date="2014" name="Front. Microbiol.">
        <title>High frequency of phylogenetically diverse reductive dehalogenase-homologous genes in deep subseafloor sedimentary metagenomes.</title>
        <authorList>
            <person name="Kawai M."/>
            <person name="Futagami T."/>
            <person name="Toyoda A."/>
            <person name="Takaki Y."/>
            <person name="Nishi S."/>
            <person name="Hori S."/>
            <person name="Arai W."/>
            <person name="Tsubouchi T."/>
            <person name="Morono Y."/>
            <person name="Uchiyama I."/>
            <person name="Ito T."/>
            <person name="Fujiyama A."/>
            <person name="Inagaki F."/>
            <person name="Takami H."/>
        </authorList>
    </citation>
    <scope>NUCLEOTIDE SEQUENCE</scope>
    <source>
        <strain evidence="1">Expedition CK06-06</strain>
    </source>
</reference>
<proteinExistence type="predicted"/>
<comment type="caution">
    <text evidence="1">The sequence shown here is derived from an EMBL/GenBank/DDBJ whole genome shotgun (WGS) entry which is preliminary data.</text>
</comment>
<evidence type="ECO:0008006" key="2">
    <source>
        <dbReference type="Google" id="ProtNLM"/>
    </source>
</evidence>
<feature type="non-terminal residue" evidence="1">
    <location>
        <position position="96"/>
    </location>
</feature>
<dbReference type="SUPFAM" id="SSF52540">
    <property type="entry name" value="P-loop containing nucleoside triphosphate hydrolases"/>
    <property type="match status" value="1"/>
</dbReference>
<dbReference type="Gene3D" id="3.40.50.300">
    <property type="entry name" value="P-loop containing nucleotide triphosphate hydrolases"/>
    <property type="match status" value="1"/>
</dbReference>
<dbReference type="InterPro" id="IPR027417">
    <property type="entry name" value="P-loop_NTPase"/>
</dbReference>
<accession>X1MWV1</accession>